<name>A0AC59YD54_RANTA</name>
<gene>
    <name evidence="1" type="ORF">MRATA1EN22A_LOCUS4641</name>
</gene>
<accession>A0AC59YD54</accession>
<protein>
    <submittedName>
        <fullName evidence="1">Uncharacterized protein</fullName>
    </submittedName>
</protein>
<evidence type="ECO:0000313" key="1">
    <source>
        <dbReference type="EMBL" id="CAM9588893.1"/>
    </source>
</evidence>
<dbReference type="Proteomes" id="UP001162501">
    <property type="component" value="Chromosome 13"/>
</dbReference>
<reference evidence="1" key="2">
    <citation type="submission" date="2025-03" db="EMBL/GenBank/DDBJ databases">
        <authorList>
            <consortium name="ELIXIR-Norway"/>
            <consortium name="Elixir Norway"/>
        </authorList>
    </citation>
    <scope>NUCLEOTIDE SEQUENCE</scope>
</reference>
<organism evidence="1 2">
    <name type="scientific">Rangifer tarandus platyrhynchus</name>
    <name type="common">Svalbard reindeer</name>
    <dbReference type="NCBI Taxonomy" id="3082113"/>
    <lineage>
        <taxon>Eukaryota</taxon>
        <taxon>Metazoa</taxon>
        <taxon>Chordata</taxon>
        <taxon>Craniata</taxon>
        <taxon>Vertebrata</taxon>
        <taxon>Euteleostomi</taxon>
        <taxon>Mammalia</taxon>
        <taxon>Eutheria</taxon>
        <taxon>Laurasiatheria</taxon>
        <taxon>Artiodactyla</taxon>
        <taxon>Ruminantia</taxon>
        <taxon>Pecora</taxon>
        <taxon>Cervidae</taxon>
        <taxon>Odocoileinae</taxon>
        <taxon>Rangifer</taxon>
    </lineage>
</organism>
<sequence>MDGFLSTSLMIVRDWACFVLASPRRDLQPQGRELATSQQLKACREQLLTREAEIAELKAERNNTRLLLEHLELLVSRYVPSLRMTVERHQARSPASMTSELEVLRALRLLFEHHKALDEKLREELRRALERCSSLEEELSTIHKEVQSQREQDWQSVQQARVVATVAHTSRVTRMCLTARATGSPSSARPVSCRPVGRPMPTRCL</sequence>
<reference evidence="1" key="1">
    <citation type="submission" date="2023-05" db="EMBL/GenBank/DDBJ databases">
        <authorList>
            <consortium name="ELIXIR-Norway"/>
        </authorList>
    </citation>
    <scope>NUCLEOTIDE SEQUENCE</scope>
</reference>
<dbReference type="EMBL" id="OX596097">
    <property type="protein sequence ID" value="CAM9588893.1"/>
    <property type="molecule type" value="Genomic_DNA"/>
</dbReference>
<evidence type="ECO:0000313" key="2">
    <source>
        <dbReference type="Proteomes" id="UP001162501"/>
    </source>
</evidence>
<proteinExistence type="predicted"/>